<feature type="compositionally biased region" description="Low complexity" evidence="1">
    <location>
        <begin position="768"/>
        <end position="786"/>
    </location>
</feature>
<feature type="region of interest" description="Disordered" evidence="1">
    <location>
        <begin position="199"/>
        <end position="225"/>
    </location>
</feature>
<dbReference type="PROSITE" id="PS00108">
    <property type="entry name" value="PROTEIN_KINASE_ST"/>
    <property type="match status" value="1"/>
</dbReference>
<dbReference type="InterPro" id="IPR011009">
    <property type="entry name" value="Kinase-like_dom_sf"/>
</dbReference>
<feature type="region of interest" description="Disordered" evidence="1">
    <location>
        <begin position="69"/>
        <end position="91"/>
    </location>
</feature>
<feature type="region of interest" description="Disordered" evidence="1">
    <location>
        <begin position="1"/>
        <end position="42"/>
    </location>
</feature>
<dbReference type="InterPro" id="IPR008271">
    <property type="entry name" value="Ser/Thr_kinase_AS"/>
</dbReference>
<dbReference type="OrthoDB" id="568369at2759"/>
<evidence type="ECO:0000313" key="3">
    <source>
        <dbReference type="EMBL" id="PNH04663.1"/>
    </source>
</evidence>
<dbReference type="GO" id="GO:0004672">
    <property type="term" value="F:protein kinase activity"/>
    <property type="evidence" value="ECO:0007669"/>
    <property type="project" value="InterPro"/>
</dbReference>
<proteinExistence type="predicted"/>
<feature type="compositionally biased region" description="Low complexity" evidence="1">
    <location>
        <begin position="199"/>
        <end position="214"/>
    </location>
</feature>
<accession>A0A2J7ZWL1</accession>
<keyword evidence="3" id="KW-0418">Kinase</keyword>
<dbReference type="InterPro" id="IPR000719">
    <property type="entry name" value="Prot_kinase_dom"/>
</dbReference>
<dbReference type="SUPFAM" id="SSF56112">
    <property type="entry name" value="Protein kinase-like (PK-like)"/>
    <property type="match status" value="1"/>
</dbReference>
<feature type="compositionally biased region" description="Low complexity" evidence="1">
    <location>
        <begin position="240"/>
        <end position="264"/>
    </location>
</feature>
<keyword evidence="3" id="KW-0808">Transferase</keyword>
<dbReference type="PANTHER" id="PTHR44305:SF25">
    <property type="entry name" value="CHROMOSOME UNDETERMINED SCAFFOLD_9, WHOLE GENOME SHOTGUN SEQUENCE"/>
    <property type="match status" value="1"/>
</dbReference>
<name>A0A2J7ZWL1_9CHLO</name>
<feature type="region of interest" description="Disordered" evidence="1">
    <location>
        <begin position="762"/>
        <end position="796"/>
    </location>
</feature>
<dbReference type="GO" id="GO:0005524">
    <property type="term" value="F:ATP binding"/>
    <property type="evidence" value="ECO:0007669"/>
    <property type="project" value="InterPro"/>
</dbReference>
<protein>
    <submittedName>
        <fullName evidence="3">Putative serine/threonine-protein kinase</fullName>
    </submittedName>
</protein>
<feature type="compositionally biased region" description="Low complexity" evidence="1">
    <location>
        <begin position="7"/>
        <end position="19"/>
    </location>
</feature>
<feature type="compositionally biased region" description="Low complexity" evidence="1">
    <location>
        <begin position="526"/>
        <end position="554"/>
    </location>
</feature>
<dbReference type="PANTHER" id="PTHR44305">
    <property type="entry name" value="SI:DKEY-192D15.2-RELATED"/>
    <property type="match status" value="1"/>
</dbReference>
<evidence type="ECO:0000256" key="1">
    <source>
        <dbReference type="SAM" id="MobiDB-lite"/>
    </source>
</evidence>
<gene>
    <name evidence="3" type="ORF">TSOC_009151</name>
</gene>
<feature type="domain" description="Protein kinase" evidence="2">
    <location>
        <begin position="404"/>
        <end position="890"/>
    </location>
</feature>
<sequence length="893" mass="92123">MNRAARRTSTPTSSPQATSLTNGAHKAHAGPPDASGPPRQPADVAALELQRQERTLRALLRTAKLTIAQQQEQQQQEPGAGLGDAPLSSRLGDSDLARLNAQLQEACRAPRPDARTLLRVELLLGELRRWLAAAPASPAAAVGLLYGSGEGVAHAEHAVRSAGQVRFWGPEAVGAFVALLRLYSDLLAQASRAAQAQAQQQSQRQQQRQQQAAQGQDAERRVEEDAAVVAAPELAQQQQPLALPSPRQQQQQPSSSAHQLLQPLEPRSEPPRTHPLTFAAAALLLRPEWLDLLAAALQLLHFSDEYGAAAARAGRPPGEALGAALQLWGFLTQLVKFAAAHAEMMEPCLQRLGALLAPPYGALPRLLALPPREDTLAAQLHGLWLLQVLYDMPDSRVLRAAPLADHYVALHHGSMVASYEASAADPNSAAAELCRLHATLLHSLARQPGQHVRAAFVRQRTVQWLLRELSLECTLLPAAAQQQAEAAARAAGGDDDSDGGDSSELSSESSSGSAGSSGSGGRRAGELAQAGSVAGRASAGAGSARGSRRLAVPGAHSSSAAAGVSARSPVGRGGGGGGFAFTYDLNEDVERLMALEDKLGIAATADAASSTSAPAAAAAAAAAAAVYLSALLQIVDALALLAASHVVHFDLKCANVLIEPLPGVRDGQLWAPAVADGGASRGGGGGGVPFRCVLADFGEARAYRSAAEAFTARNRGTEVFKSPEMLMLNAAHRAGGATVSFAPASPSSAAAILPGSVAAPEGGGGAGAAATASRPRSRPPSSRPGSAKPPLPPPSSLAGAGLASDVWSLGCLAYELLSGCVLFSGDYASVTHRVAFGPGERLVLTEAERARLGGLPELVALVEWVLARDPGARPSLAQIRARVEAVRAALLAR</sequence>
<feature type="region of interest" description="Disordered" evidence="1">
    <location>
        <begin position="486"/>
        <end position="554"/>
    </location>
</feature>
<feature type="region of interest" description="Disordered" evidence="1">
    <location>
        <begin position="240"/>
        <end position="273"/>
    </location>
</feature>
<keyword evidence="4" id="KW-1185">Reference proteome</keyword>
<dbReference type="InterPro" id="IPR053083">
    <property type="entry name" value="TF_kinase-domain_protein"/>
</dbReference>
<dbReference type="EMBL" id="PGGS01000370">
    <property type="protein sequence ID" value="PNH04663.1"/>
    <property type="molecule type" value="Genomic_DNA"/>
</dbReference>
<dbReference type="PROSITE" id="PS50011">
    <property type="entry name" value="PROTEIN_KINASE_DOM"/>
    <property type="match status" value="1"/>
</dbReference>
<comment type="caution">
    <text evidence="3">The sequence shown here is derived from an EMBL/GenBank/DDBJ whole genome shotgun (WGS) entry which is preliminary data.</text>
</comment>
<dbReference type="Gene3D" id="1.10.510.10">
    <property type="entry name" value="Transferase(Phosphotransferase) domain 1"/>
    <property type="match status" value="1"/>
</dbReference>
<dbReference type="Proteomes" id="UP000236333">
    <property type="component" value="Unassembled WGS sequence"/>
</dbReference>
<reference evidence="3 4" key="1">
    <citation type="journal article" date="2017" name="Mol. Biol. Evol.">
        <title>The 4-celled Tetrabaena socialis nuclear genome reveals the essential components for genetic control of cell number at the origin of multicellularity in the volvocine lineage.</title>
        <authorList>
            <person name="Featherston J."/>
            <person name="Arakaki Y."/>
            <person name="Hanschen E.R."/>
            <person name="Ferris P.J."/>
            <person name="Michod R.E."/>
            <person name="Olson B.J.S.C."/>
            <person name="Nozaki H."/>
            <person name="Durand P.M."/>
        </authorList>
    </citation>
    <scope>NUCLEOTIDE SEQUENCE [LARGE SCALE GENOMIC DNA]</scope>
    <source>
        <strain evidence="3 4">NIES-571</strain>
    </source>
</reference>
<dbReference type="SMART" id="SM00220">
    <property type="entry name" value="S_TKc"/>
    <property type="match status" value="1"/>
</dbReference>
<evidence type="ECO:0000313" key="4">
    <source>
        <dbReference type="Proteomes" id="UP000236333"/>
    </source>
</evidence>
<evidence type="ECO:0000259" key="2">
    <source>
        <dbReference type="PROSITE" id="PS50011"/>
    </source>
</evidence>
<feature type="compositionally biased region" description="Low complexity" evidence="1">
    <location>
        <begin position="502"/>
        <end position="514"/>
    </location>
</feature>
<dbReference type="AlphaFoldDB" id="A0A2J7ZWL1"/>
<organism evidence="3 4">
    <name type="scientific">Tetrabaena socialis</name>
    <dbReference type="NCBI Taxonomy" id="47790"/>
    <lineage>
        <taxon>Eukaryota</taxon>
        <taxon>Viridiplantae</taxon>
        <taxon>Chlorophyta</taxon>
        <taxon>core chlorophytes</taxon>
        <taxon>Chlorophyceae</taxon>
        <taxon>CS clade</taxon>
        <taxon>Chlamydomonadales</taxon>
        <taxon>Tetrabaenaceae</taxon>
        <taxon>Tetrabaena</taxon>
    </lineage>
</organism>